<organism evidence="10 11">
    <name type="scientific">Paractinoplanes pyxinae</name>
    <dbReference type="NCBI Taxonomy" id="2997416"/>
    <lineage>
        <taxon>Bacteria</taxon>
        <taxon>Bacillati</taxon>
        <taxon>Actinomycetota</taxon>
        <taxon>Actinomycetes</taxon>
        <taxon>Micromonosporales</taxon>
        <taxon>Micromonosporaceae</taxon>
        <taxon>Paractinoplanes</taxon>
    </lineage>
</organism>
<name>A0ABT4AVQ3_9ACTN</name>
<dbReference type="InterPro" id="IPR004013">
    <property type="entry name" value="PHP_dom"/>
</dbReference>
<keyword evidence="4 8" id="KW-0028">Amino-acid biosynthesis</keyword>
<keyword evidence="5 8" id="KW-0378">Hydrolase</keyword>
<dbReference type="Gene3D" id="3.20.20.140">
    <property type="entry name" value="Metal-dependent hydrolases"/>
    <property type="match status" value="1"/>
</dbReference>
<dbReference type="InterPro" id="IPR010140">
    <property type="entry name" value="Histidinol_P_phosphatase_HisJ"/>
</dbReference>
<proteinExistence type="inferred from homology"/>
<comment type="pathway">
    <text evidence="1 8">Amino-acid biosynthesis; L-histidine biosynthesis; L-histidine from 5-phospho-alpha-D-ribose 1-diphosphate: step 8/9.</text>
</comment>
<reference evidence="10" key="1">
    <citation type="submission" date="2022-11" db="EMBL/GenBank/DDBJ databases">
        <authorList>
            <person name="Somphong A."/>
            <person name="Phongsopitanun W."/>
        </authorList>
    </citation>
    <scope>NUCLEOTIDE SEQUENCE</scope>
    <source>
        <strain evidence="10">Pm04-4</strain>
    </source>
</reference>
<dbReference type="EC" id="3.1.3.15" evidence="3 8"/>
<dbReference type="PANTHER" id="PTHR21039:SF0">
    <property type="entry name" value="HISTIDINOL-PHOSPHATASE"/>
    <property type="match status" value="1"/>
</dbReference>
<dbReference type="EMBL" id="JAPNTZ010000003">
    <property type="protein sequence ID" value="MCY1138308.1"/>
    <property type="molecule type" value="Genomic_DNA"/>
</dbReference>
<evidence type="ECO:0000256" key="2">
    <source>
        <dbReference type="ARBA" id="ARBA00009152"/>
    </source>
</evidence>
<comment type="similarity">
    <text evidence="2 8">Belongs to the PHP hydrolase family. HisK subfamily.</text>
</comment>
<dbReference type="SUPFAM" id="SSF89550">
    <property type="entry name" value="PHP domain-like"/>
    <property type="match status" value="1"/>
</dbReference>
<dbReference type="InterPro" id="IPR016195">
    <property type="entry name" value="Pol/histidinol_Pase-like"/>
</dbReference>
<keyword evidence="11" id="KW-1185">Reference proteome</keyword>
<evidence type="ECO:0000256" key="7">
    <source>
        <dbReference type="ARBA" id="ARBA00049158"/>
    </source>
</evidence>
<comment type="caution">
    <text evidence="10">The sequence shown here is derived from an EMBL/GenBank/DDBJ whole genome shotgun (WGS) entry which is preliminary data.</text>
</comment>
<evidence type="ECO:0000313" key="10">
    <source>
        <dbReference type="EMBL" id="MCY1138308.1"/>
    </source>
</evidence>
<gene>
    <name evidence="10" type="ORF">OWR29_09890</name>
</gene>
<evidence type="ECO:0000256" key="4">
    <source>
        <dbReference type="ARBA" id="ARBA00022605"/>
    </source>
</evidence>
<evidence type="ECO:0000256" key="3">
    <source>
        <dbReference type="ARBA" id="ARBA00013085"/>
    </source>
</evidence>
<evidence type="ECO:0000256" key="8">
    <source>
        <dbReference type="RuleBase" id="RU366003"/>
    </source>
</evidence>
<comment type="catalytic activity">
    <reaction evidence="7 8">
        <text>L-histidinol phosphate + H2O = L-histidinol + phosphate</text>
        <dbReference type="Rhea" id="RHEA:14465"/>
        <dbReference type="ChEBI" id="CHEBI:15377"/>
        <dbReference type="ChEBI" id="CHEBI:43474"/>
        <dbReference type="ChEBI" id="CHEBI:57699"/>
        <dbReference type="ChEBI" id="CHEBI:57980"/>
        <dbReference type="EC" id="3.1.3.15"/>
    </reaction>
</comment>
<dbReference type="RefSeq" id="WP_267562289.1">
    <property type="nucleotide sequence ID" value="NZ_JAPNTZ010000003.1"/>
</dbReference>
<evidence type="ECO:0000256" key="6">
    <source>
        <dbReference type="ARBA" id="ARBA00023102"/>
    </source>
</evidence>
<protein>
    <recommendedName>
        <fullName evidence="3 8">Histidinol-phosphatase</fullName>
        <shortName evidence="8">HolPase</shortName>
        <ecNumber evidence="3 8">3.1.3.15</ecNumber>
    </recommendedName>
</protein>
<accession>A0ABT4AVQ3</accession>
<dbReference type="Pfam" id="PF02811">
    <property type="entry name" value="PHP"/>
    <property type="match status" value="1"/>
</dbReference>
<dbReference type="PANTHER" id="PTHR21039">
    <property type="entry name" value="HISTIDINOL PHOSPHATASE-RELATED"/>
    <property type="match status" value="1"/>
</dbReference>
<evidence type="ECO:0000259" key="9">
    <source>
        <dbReference type="Pfam" id="PF02811"/>
    </source>
</evidence>
<evidence type="ECO:0000256" key="5">
    <source>
        <dbReference type="ARBA" id="ARBA00022801"/>
    </source>
</evidence>
<feature type="domain" description="PHP" evidence="9">
    <location>
        <begin position="7"/>
        <end position="219"/>
    </location>
</feature>
<sequence>MVAIPGDSHVHTEWSWDAAIGDMEGTCARAVEIGLTAVAFTEHLDHIVWTADDQTLEESSHLASFADAGGRVSAPPFDADGYLAAVERCRDRFPGLRILSGLEIGEPHLHTDAVAKVLSAGSFDRVLGSLHALPVGDEFYEPPMAFQHYGHEEAFRRYLRQVPVVVAGSDVFAVFAHIDYPVRFWPVESAPFDPYAFEEEFRSALRAIADGGRVLEVNSRVPLHPEVLRWWREEGGRAVSFGSDAHYPGGLAEGFREAADMAEAHGFRPGRQRHDFWIL</sequence>
<evidence type="ECO:0000256" key="1">
    <source>
        <dbReference type="ARBA" id="ARBA00004970"/>
    </source>
</evidence>
<dbReference type="Proteomes" id="UP001151002">
    <property type="component" value="Unassembled WGS sequence"/>
</dbReference>
<evidence type="ECO:0000313" key="11">
    <source>
        <dbReference type="Proteomes" id="UP001151002"/>
    </source>
</evidence>
<keyword evidence="6 8" id="KW-0368">Histidine biosynthesis</keyword>